<proteinExistence type="predicted"/>
<name>A0A0H2UVI3_STRP3</name>
<gene>
    <name evidence="1" type="ordered locus">SpyM3_1262</name>
</gene>
<dbReference type="GeneID" id="69900294"/>
<dbReference type="EMBL" id="AE014074">
    <property type="protein sequence ID" value="AAM79869.1"/>
    <property type="molecule type" value="Genomic_DNA"/>
</dbReference>
<evidence type="ECO:0000313" key="2">
    <source>
        <dbReference type="Proteomes" id="UP000000564"/>
    </source>
</evidence>
<dbReference type="AlphaFoldDB" id="A0A0H2UVI3"/>
<dbReference type="HOGENOM" id="CLU_168920_0_0_9"/>
<organism evidence="1 2">
    <name type="scientific">Streptococcus pyogenes serotype M3 (strain ATCC BAA-595 / MGAS315)</name>
    <dbReference type="NCBI Taxonomy" id="198466"/>
    <lineage>
        <taxon>Bacteria</taxon>
        <taxon>Bacillati</taxon>
        <taxon>Bacillota</taxon>
        <taxon>Bacilli</taxon>
        <taxon>Lactobacillales</taxon>
        <taxon>Streptococcaceae</taxon>
        <taxon>Streptococcus</taxon>
    </lineage>
</organism>
<dbReference type="RefSeq" id="WP_002986891.1">
    <property type="nucleotide sequence ID" value="NC_004070.1"/>
</dbReference>
<evidence type="ECO:0000313" key="1">
    <source>
        <dbReference type="EMBL" id="AAM79869.1"/>
    </source>
</evidence>
<protein>
    <submittedName>
        <fullName evidence="1">Uncharacterized protein</fullName>
    </submittedName>
</protein>
<sequence>MPDNAIAIEKIKKYLLDNNLKQVDLAVTYGKEPQDVANILAGRKKDPASNRFVLKVISDLKIR</sequence>
<dbReference type="KEGG" id="spg:SpyM3_1262"/>
<accession>A0A0H2UVI3</accession>
<reference evidence="1 2" key="1">
    <citation type="journal article" date="2002" name="Proc. Natl. Acad. Sci. U.S.A.">
        <title>Genome sequence of a serotype M3 strain of group A Streptococcus: phage-encoded toxins, the high-virulence phenotype, and clone emergence.</title>
        <authorList>
            <person name="Beres S.B."/>
            <person name="Sylva G.L."/>
            <person name="Barbian K.D."/>
            <person name="Lei B."/>
            <person name="Hoff J.S."/>
            <person name="Mammarella N.D."/>
            <person name="Liu M.Y."/>
            <person name="Smoot J.C."/>
            <person name="Porcella S.F."/>
            <person name="Parkins L.D."/>
            <person name="Campbell D.S."/>
            <person name="Smith T.M."/>
            <person name="McCormick J.K."/>
            <person name="Leung D.Y."/>
            <person name="Schlievert P.M."/>
            <person name="Musser J.M."/>
        </authorList>
    </citation>
    <scope>NUCLEOTIDE SEQUENCE [LARGE SCALE GENOMIC DNA]</scope>
    <source>
        <strain evidence="2">ATCC BAA-595 / MGAS315</strain>
    </source>
</reference>
<dbReference type="Proteomes" id="UP000000564">
    <property type="component" value="Chromosome"/>
</dbReference>